<evidence type="ECO:0000313" key="2">
    <source>
        <dbReference type="EMBL" id="MDQ0893615.1"/>
    </source>
</evidence>
<accession>A0ABU0R699</accession>
<keyword evidence="1" id="KW-0732">Signal</keyword>
<organism evidence="2 3">
    <name type="scientific">Agromyces ramosus</name>
    <dbReference type="NCBI Taxonomy" id="33879"/>
    <lineage>
        <taxon>Bacteria</taxon>
        <taxon>Bacillati</taxon>
        <taxon>Actinomycetota</taxon>
        <taxon>Actinomycetes</taxon>
        <taxon>Micrococcales</taxon>
        <taxon>Microbacteriaceae</taxon>
        <taxon>Agromyces</taxon>
    </lineage>
</organism>
<evidence type="ECO:0000256" key="1">
    <source>
        <dbReference type="SAM" id="SignalP"/>
    </source>
</evidence>
<gene>
    <name evidence="2" type="ORF">QFZ26_001170</name>
</gene>
<proteinExistence type="predicted"/>
<feature type="signal peptide" evidence="1">
    <location>
        <begin position="1"/>
        <end position="25"/>
    </location>
</feature>
<comment type="caution">
    <text evidence="2">The sequence shown here is derived from an EMBL/GenBank/DDBJ whole genome shotgun (WGS) entry which is preliminary data.</text>
</comment>
<evidence type="ECO:0000313" key="3">
    <source>
        <dbReference type="Proteomes" id="UP001239083"/>
    </source>
</evidence>
<dbReference type="RefSeq" id="WP_307040187.1">
    <property type="nucleotide sequence ID" value="NZ_JAUSYY010000001.1"/>
</dbReference>
<keyword evidence="3" id="KW-1185">Reference proteome</keyword>
<reference evidence="2 3" key="1">
    <citation type="submission" date="2023-07" db="EMBL/GenBank/DDBJ databases">
        <title>Comparative genomics of wheat-associated soil bacteria to identify genetic determinants of phenazine resistance.</title>
        <authorList>
            <person name="Mouncey N."/>
        </authorList>
    </citation>
    <scope>NUCLEOTIDE SEQUENCE [LARGE SCALE GENOMIC DNA]</scope>
    <source>
        <strain evidence="2 3">V3I3</strain>
    </source>
</reference>
<dbReference type="PROSITE" id="PS51257">
    <property type="entry name" value="PROKAR_LIPOPROTEIN"/>
    <property type="match status" value="1"/>
</dbReference>
<protein>
    <submittedName>
        <fullName evidence="2">Uncharacterized protein</fullName>
    </submittedName>
</protein>
<feature type="chain" id="PRO_5046706610" evidence="1">
    <location>
        <begin position="26"/>
        <end position="467"/>
    </location>
</feature>
<sequence>MPTGTRRSVTAALAVLLLLSGCAGGTGGTTGREADVDLVGCDELVPSDDLVAAALTDVAGVEPSPVPAMPPLEFDPFPMLLPAAGGLRCSWNAGAPAVDFTSDWGYLSVEAIPYDGDAVNVRDADGEPIASSTSIRGHDAVAACRGWAFECVVAASVEGVWMQVRLQWPAFNSVSRFAAVNDELVLDRLAAVAEPAFAAVAEAGPERLDWPAVTGEADCNGIAPTAPPGGMPADALPEFSRLIVEGAGVVACALEGGRLYIVPGAGDLMEGMLREPDFDGALEPLDDRIGYPALGRASGPGGMLVILTIAEDAYVIDAGDAVAYARDILTARVADYAGPQRDESLRAPDIATAEAEGLALVEGTAAELGLTIATTYPPERRRCEHPDGFPGVVSEVVVTTAASSTPDEELFELVDRYWSSRSLTVYHPDNGIAAEGTAGGLISTVYLTASEFGGGPSIRVQLPCALE</sequence>
<name>A0ABU0R699_9MICO</name>
<dbReference type="EMBL" id="JAUSYY010000001">
    <property type="protein sequence ID" value="MDQ0893615.1"/>
    <property type="molecule type" value="Genomic_DNA"/>
</dbReference>
<dbReference type="Proteomes" id="UP001239083">
    <property type="component" value="Unassembled WGS sequence"/>
</dbReference>